<keyword evidence="3" id="KW-1185">Reference proteome</keyword>
<dbReference type="PANTHER" id="PTHR11695">
    <property type="entry name" value="ALCOHOL DEHYDROGENASE RELATED"/>
    <property type="match status" value="1"/>
</dbReference>
<dbReference type="InterPro" id="IPR013154">
    <property type="entry name" value="ADH-like_N"/>
</dbReference>
<dbReference type="Pfam" id="PF13602">
    <property type="entry name" value="ADH_zinc_N_2"/>
    <property type="match status" value="1"/>
</dbReference>
<dbReference type="EMBL" id="JASCTH010000037">
    <property type="protein sequence ID" value="MDI6104827.1"/>
    <property type="molecule type" value="Genomic_DNA"/>
</dbReference>
<dbReference type="CDD" id="cd05289">
    <property type="entry name" value="MDR_like_2"/>
    <property type="match status" value="1"/>
</dbReference>
<comment type="caution">
    <text evidence="2">The sequence shown here is derived from an EMBL/GenBank/DDBJ whole genome shotgun (WGS) entry which is preliminary data.</text>
</comment>
<proteinExistence type="predicted"/>
<feature type="domain" description="Enoyl reductase (ER)" evidence="1">
    <location>
        <begin position="7"/>
        <end position="314"/>
    </location>
</feature>
<accession>A0ABT6WYM0</accession>
<dbReference type="InterPro" id="IPR020843">
    <property type="entry name" value="ER"/>
</dbReference>
<dbReference type="Pfam" id="PF08240">
    <property type="entry name" value="ADH_N"/>
    <property type="match status" value="1"/>
</dbReference>
<dbReference type="Gene3D" id="3.90.180.10">
    <property type="entry name" value="Medium-chain alcohol dehydrogenases, catalytic domain"/>
    <property type="match status" value="1"/>
</dbReference>
<name>A0ABT6WYM0_9ACTN</name>
<dbReference type="SUPFAM" id="SSF50129">
    <property type="entry name" value="GroES-like"/>
    <property type="match status" value="1"/>
</dbReference>
<sequence length="320" mass="33390">MRALVMTDFGTPATVTDMPTPSVTRPDEVLVKVQAATLSRWDLLVLDGQMTEHLEHIFPITLGHDFAGVVVETGAEVTGFTPGDAVIGLFEVSHLHEGAIAEYVVLSTARHLAHRPGTLPPAEAATLPLAGLAAVGAVDAVAVRAGDRVLVVGATGGIGGYAVQLAASQGAHVIATGLPEDEPYLRNLGAAEILDYRTDLTLALSDRYPDGIDSLIDAVTQDPTVFAALTRHVRGGGRVASTVMVADSADLATRGIDTVNVMADLAPHGTLDRLAALAAEGTLRAPALEIFNLTDAPKAIDAMRDNHVRGKYVIRVHGTS</sequence>
<dbReference type="RefSeq" id="WP_282766251.1">
    <property type="nucleotide sequence ID" value="NZ_JASCTH010000037.1"/>
</dbReference>
<dbReference type="SMART" id="SM00829">
    <property type="entry name" value="PKS_ER"/>
    <property type="match status" value="1"/>
</dbReference>
<evidence type="ECO:0000259" key="1">
    <source>
        <dbReference type="SMART" id="SM00829"/>
    </source>
</evidence>
<reference evidence="2 3" key="1">
    <citation type="submission" date="2023-05" db="EMBL/GenBank/DDBJ databases">
        <title>Actinoplanes sp. NEAU-A12 genome sequencing.</title>
        <authorList>
            <person name="Wang Z.-S."/>
        </authorList>
    </citation>
    <scope>NUCLEOTIDE SEQUENCE [LARGE SCALE GENOMIC DNA]</scope>
    <source>
        <strain evidence="2 3">NEAU-A12</strain>
    </source>
</reference>
<dbReference type="InterPro" id="IPR050700">
    <property type="entry name" value="YIM1/Zinc_Alcohol_DH_Fams"/>
</dbReference>
<dbReference type="InterPro" id="IPR011032">
    <property type="entry name" value="GroES-like_sf"/>
</dbReference>
<dbReference type="EC" id="1.-.-.-" evidence="2"/>
<dbReference type="InterPro" id="IPR036291">
    <property type="entry name" value="NAD(P)-bd_dom_sf"/>
</dbReference>
<dbReference type="GO" id="GO:0016491">
    <property type="term" value="F:oxidoreductase activity"/>
    <property type="evidence" value="ECO:0007669"/>
    <property type="project" value="UniProtKB-KW"/>
</dbReference>
<evidence type="ECO:0000313" key="3">
    <source>
        <dbReference type="Proteomes" id="UP001241758"/>
    </source>
</evidence>
<dbReference type="PANTHER" id="PTHR11695:SF294">
    <property type="entry name" value="RETICULON-4-INTERACTING PROTEIN 1, MITOCHONDRIAL"/>
    <property type="match status" value="1"/>
</dbReference>
<keyword evidence="2" id="KW-0560">Oxidoreductase</keyword>
<dbReference type="SUPFAM" id="SSF51735">
    <property type="entry name" value="NAD(P)-binding Rossmann-fold domains"/>
    <property type="match status" value="1"/>
</dbReference>
<dbReference type="Gene3D" id="3.40.50.720">
    <property type="entry name" value="NAD(P)-binding Rossmann-like Domain"/>
    <property type="match status" value="1"/>
</dbReference>
<evidence type="ECO:0000313" key="2">
    <source>
        <dbReference type="EMBL" id="MDI6104827.1"/>
    </source>
</evidence>
<organism evidence="2 3">
    <name type="scientific">Actinoplanes sandaracinus</name>
    <dbReference type="NCBI Taxonomy" id="3045177"/>
    <lineage>
        <taxon>Bacteria</taxon>
        <taxon>Bacillati</taxon>
        <taxon>Actinomycetota</taxon>
        <taxon>Actinomycetes</taxon>
        <taxon>Micromonosporales</taxon>
        <taxon>Micromonosporaceae</taxon>
        <taxon>Actinoplanes</taxon>
    </lineage>
</organism>
<dbReference type="Proteomes" id="UP001241758">
    <property type="component" value="Unassembled WGS sequence"/>
</dbReference>
<protein>
    <submittedName>
        <fullName evidence="2">NADP-dependent oxidoreductase</fullName>
        <ecNumber evidence="2">1.-.-.-</ecNumber>
    </submittedName>
</protein>
<gene>
    <name evidence="2" type="ORF">QLQ12_40190</name>
</gene>